<comment type="subcellular location">
    <subcellularLocation>
        <location evidence="1">Cell membrane</location>
        <topology evidence="1">Multi-pass membrane protein</topology>
    </subcellularLocation>
</comment>
<reference evidence="10 11" key="1">
    <citation type="submission" date="2022-06" db="EMBL/GenBank/DDBJ databases">
        <title>Genomic Encyclopedia of Type Strains, Phase I: the one thousand microbial genomes (KMG-I) project.</title>
        <authorList>
            <person name="Kyrpides N."/>
        </authorList>
    </citation>
    <scope>NUCLEOTIDE SEQUENCE [LARGE SCALE GENOMIC DNA]</scope>
    <source>
        <strain evidence="10 11">DSM 43889</strain>
    </source>
</reference>
<dbReference type="Pfam" id="PF01814">
    <property type="entry name" value="Hemerythrin"/>
    <property type="match status" value="1"/>
</dbReference>
<dbReference type="Gene3D" id="1.20.120.520">
    <property type="entry name" value="nmb1532 protein domain like"/>
    <property type="match status" value="1"/>
</dbReference>
<feature type="domain" description="P-type ATPase A" evidence="8">
    <location>
        <begin position="119"/>
        <end position="217"/>
    </location>
</feature>
<keyword evidence="6" id="KW-0067">ATP-binding</keyword>
<proteinExistence type="inferred from homology"/>
<dbReference type="SUPFAM" id="SSF81665">
    <property type="entry name" value="Calcium ATPase, transmembrane domain M"/>
    <property type="match status" value="1"/>
</dbReference>
<evidence type="ECO:0000256" key="6">
    <source>
        <dbReference type="RuleBase" id="RU362081"/>
    </source>
</evidence>
<accession>A0ABT1JB88</accession>
<evidence type="ECO:0000313" key="11">
    <source>
        <dbReference type="Proteomes" id="UP000791080"/>
    </source>
</evidence>
<dbReference type="InterPro" id="IPR027256">
    <property type="entry name" value="P-typ_ATPase_IB"/>
</dbReference>
<dbReference type="NCBIfam" id="TIGR01494">
    <property type="entry name" value="ATPase_P-type"/>
    <property type="match status" value="2"/>
</dbReference>
<dbReference type="CDD" id="cd12108">
    <property type="entry name" value="Hr-like"/>
    <property type="match status" value="1"/>
</dbReference>
<comment type="similarity">
    <text evidence="2 6">Belongs to the cation transport ATPase (P-type) (TC 3.A.3) family. Type IB subfamily.</text>
</comment>
<dbReference type="InterPro" id="IPR023298">
    <property type="entry name" value="ATPase_P-typ_TM_dom_sf"/>
</dbReference>
<evidence type="ECO:0000259" key="9">
    <source>
        <dbReference type="Pfam" id="PF01814"/>
    </source>
</evidence>
<dbReference type="Gene3D" id="3.40.50.1000">
    <property type="entry name" value="HAD superfamily/HAD-like"/>
    <property type="match status" value="1"/>
</dbReference>
<dbReference type="Pfam" id="PF00122">
    <property type="entry name" value="E1-E2_ATPase"/>
    <property type="match status" value="1"/>
</dbReference>
<feature type="transmembrane region" description="Helical" evidence="6">
    <location>
        <begin position="258"/>
        <end position="278"/>
    </location>
</feature>
<comment type="caution">
    <text evidence="10">The sequence shown here is derived from an EMBL/GenBank/DDBJ whole genome shotgun (WGS) entry which is preliminary data.</text>
</comment>
<dbReference type="PANTHER" id="PTHR48085">
    <property type="entry name" value="CADMIUM/ZINC-TRANSPORTING ATPASE HMA2-RELATED"/>
    <property type="match status" value="1"/>
</dbReference>
<feature type="region of interest" description="Disordered" evidence="7">
    <location>
        <begin position="758"/>
        <end position="779"/>
    </location>
</feature>
<sequence>MVNWRFAFASSEAALLVTTTTLLAAGGLVWIAHPGAARVLWAVATVVGLVPATVWVIGQFRAGRWGADLLAVLALASTLVVGEFLAGAVVAVMVGTGRLLETLAQRRAGHDLSALLDRIPRTAKLVTVDGPRPVPVAELGPGDRIVVAPGEVVPVDAGVTADAAFDESALTGEPDPVTRRAGDTVRSGVVSVGEAVELVATASAEDSTYAGVVRLAEQAGAGAAPVARLADRVAAWFLPTALAIAGLSWLTSGDAVRAVAVLVVATPCPLLLAVPIAVTGGLSLAARSGVVVKGGATLELLGRAATLATDKTGTVTVGRPEVVGVVCAPGEDAARVLALAAAVESYSTHVLAGAVVRAAAGAGLRPPSATEVRERHGVGVEGRVEGSAVRVGRAGDEGALPDWARGAASRGRLDLATPVWVTVDDRLRGALLMRDRVRTDAGRTIRRLRAVGLRDIVLVTGDRVANAEEVAALLGLDAVRAEASPADKIRCVRDQRRRGITVMVGDGVNDAPALAAADVGVALGSRGSTAAAQAADAVILDDRIDRLADVVEIARRTRGIAVRSAVVGTSLSVVAMIVAAVGWLPPVAGAVAQEGIDVVVILYALRALRRPRRTKVGDPTDRMLRRFAAEHDELQPTRVAVRQAADALSGGPSPVADAELHRAHRLLVDHLLPHERAEERDLYPRVGALFGGQEAMSTMSRSHVEIERLIRRLGRHLAESGGRVLPDQVDDLRATLYGLDAVLTLHFAQEEEAFFTLADPDPEPRDVDRRRGLGGAEEA</sequence>
<keyword evidence="6" id="KW-0547">Nucleotide-binding</keyword>
<dbReference type="Gene3D" id="3.40.1110.10">
    <property type="entry name" value="Calcium-transporting ATPase, cytoplasmic domain N"/>
    <property type="match status" value="1"/>
</dbReference>
<dbReference type="InterPro" id="IPR001757">
    <property type="entry name" value="P_typ_ATPase"/>
</dbReference>
<dbReference type="InterPro" id="IPR023214">
    <property type="entry name" value="HAD_sf"/>
</dbReference>
<dbReference type="PANTHER" id="PTHR48085:SF5">
    <property type="entry name" value="CADMIUM_ZINC-TRANSPORTING ATPASE HMA4-RELATED"/>
    <property type="match status" value="1"/>
</dbReference>
<keyword evidence="6" id="KW-0479">Metal-binding</keyword>
<gene>
    <name evidence="10" type="ORF">G443_000038</name>
</gene>
<dbReference type="NCBIfam" id="TIGR01525">
    <property type="entry name" value="ATPase-IB_hvy"/>
    <property type="match status" value="1"/>
</dbReference>
<dbReference type="InterPro" id="IPR036412">
    <property type="entry name" value="HAD-like_sf"/>
</dbReference>
<dbReference type="InterPro" id="IPR008250">
    <property type="entry name" value="ATPase_P-typ_transduc_dom_A_sf"/>
</dbReference>
<dbReference type="InterPro" id="IPR018303">
    <property type="entry name" value="ATPase_P-typ_P_site"/>
</dbReference>
<dbReference type="SUPFAM" id="SSF81653">
    <property type="entry name" value="Calcium ATPase, transduction domain A"/>
    <property type="match status" value="1"/>
</dbReference>
<protein>
    <submittedName>
        <fullName evidence="10">ATPase, P-type (Transporting), HAD superfamily, subfamily IC/heavy metal translocating P-type ATPase</fullName>
    </submittedName>
</protein>
<dbReference type="InterPro" id="IPR023299">
    <property type="entry name" value="ATPase_P-typ_cyto_dom_N"/>
</dbReference>
<dbReference type="Pfam" id="PF00702">
    <property type="entry name" value="Hydrolase"/>
    <property type="match status" value="1"/>
</dbReference>
<dbReference type="EMBL" id="AUBJ02000001">
    <property type="protein sequence ID" value="MCP2329768.1"/>
    <property type="molecule type" value="Genomic_DNA"/>
</dbReference>
<name>A0ABT1JB88_ACTCY</name>
<feature type="transmembrane region" description="Helical" evidence="6">
    <location>
        <begin position="233"/>
        <end position="252"/>
    </location>
</feature>
<keyword evidence="4 6" id="KW-1133">Transmembrane helix</keyword>
<feature type="transmembrane region" description="Helical" evidence="6">
    <location>
        <begin position="39"/>
        <end position="57"/>
    </location>
</feature>
<keyword evidence="6" id="KW-1003">Cell membrane</keyword>
<organism evidence="10 11">
    <name type="scientific">Actinoalloteichus caeruleus DSM 43889</name>
    <dbReference type="NCBI Taxonomy" id="1120930"/>
    <lineage>
        <taxon>Bacteria</taxon>
        <taxon>Bacillati</taxon>
        <taxon>Actinomycetota</taxon>
        <taxon>Actinomycetes</taxon>
        <taxon>Pseudonocardiales</taxon>
        <taxon>Pseudonocardiaceae</taxon>
        <taxon>Actinoalloteichus</taxon>
        <taxon>Actinoalloteichus cyanogriseus</taxon>
    </lineage>
</organism>
<evidence type="ECO:0000256" key="2">
    <source>
        <dbReference type="ARBA" id="ARBA00006024"/>
    </source>
</evidence>
<evidence type="ECO:0000256" key="3">
    <source>
        <dbReference type="ARBA" id="ARBA00022692"/>
    </source>
</evidence>
<dbReference type="InterPro" id="IPR059000">
    <property type="entry name" value="ATPase_P-type_domA"/>
</dbReference>
<keyword evidence="3 6" id="KW-0812">Transmembrane</keyword>
<dbReference type="SUPFAM" id="SSF56784">
    <property type="entry name" value="HAD-like"/>
    <property type="match status" value="1"/>
</dbReference>
<evidence type="ECO:0000259" key="8">
    <source>
        <dbReference type="Pfam" id="PF00122"/>
    </source>
</evidence>
<evidence type="ECO:0000256" key="1">
    <source>
        <dbReference type="ARBA" id="ARBA00004651"/>
    </source>
</evidence>
<dbReference type="InterPro" id="IPR051014">
    <property type="entry name" value="Cation_Transport_ATPase_IB"/>
</dbReference>
<feature type="domain" description="Hemerythrin-like" evidence="9">
    <location>
        <begin position="625"/>
        <end position="757"/>
    </location>
</feature>
<feature type="compositionally biased region" description="Basic and acidic residues" evidence="7">
    <location>
        <begin position="762"/>
        <end position="771"/>
    </location>
</feature>
<evidence type="ECO:0000256" key="7">
    <source>
        <dbReference type="SAM" id="MobiDB-lite"/>
    </source>
</evidence>
<feature type="transmembrane region" description="Helical" evidence="6">
    <location>
        <begin position="13"/>
        <end position="32"/>
    </location>
</feature>
<feature type="transmembrane region" description="Helical" evidence="6">
    <location>
        <begin position="69"/>
        <end position="97"/>
    </location>
</feature>
<dbReference type="InterPro" id="IPR012312">
    <property type="entry name" value="Hemerythrin-like"/>
</dbReference>
<dbReference type="PRINTS" id="PR00119">
    <property type="entry name" value="CATATPASE"/>
</dbReference>
<keyword evidence="11" id="KW-1185">Reference proteome</keyword>
<dbReference type="Gene3D" id="2.70.150.10">
    <property type="entry name" value="Calcium-transporting ATPase, cytoplasmic transduction domain A"/>
    <property type="match status" value="1"/>
</dbReference>
<evidence type="ECO:0000256" key="4">
    <source>
        <dbReference type="ARBA" id="ARBA00022989"/>
    </source>
</evidence>
<keyword evidence="5 6" id="KW-0472">Membrane</keyword>
<evidence type="ECO:0000313" key="10">
    <source>
        <dbReference type="EMBL" id="MCP2329768.1"/>
    </source>
</evidence>
<dbReference type="PROSITE" id="PS00154">
    <property type="entry name" value="ATPASE_E1_E2"/>
    <property type="match status" value="1"/>
</dbReference>
<evidence type="ECO:0000256" key="5">
    <source>
        <dbReference type="ARBA" id="ARBA00023136"/>
    </source>
</evidence>
<dbReference type="Proteomes" id="UP000791080">
    <property type="component" value="Unassembled WGS sequence"/>
</dbReference>